<accession>A0ABC9NGC0</accession>
<keyword evidence="3" id="KW-1185">Reference proteome</keyword>
<proteinExistence type="predicted"/>
<dbReference type="EMBL" id="AAYH02000045">
    <property type="protein sequence ID" value="EDO53711.1"/>
    <property type="molecule type" value="Genomic_DNA"/>
</dbReference>
<name>A0ABC9NGC0_BACUC</name>
<evidence type="ECO:0000313" key="1">
    <source>
        <dbReference type="EMBL" id="EDO53711.1"/>
    </source>
</evidence>
<reference evidence="3" key="2">
    <citation type="submission" date="2007-07" db="EMBL/GenBank/DDBJ databases">
        <title>Draft genome sequence of Bacteroides uniformis (ATCC 8492).</title>
        <authorList>
            <person name="Sudarsanam P."/>
            <person name="Ley R."/>
            <person name="Guruge J."/>
            <person name="Turnbaugh P.J."/>
            <person name="Mahowald M."/>
            <person name="Liep D."/>
            <person name="Gordon J."/>
        </authorList>
    </citation>
    <scope>NUCLEOTIDE SEQUENCE [LARGE SCALE GENOMIC DNA]</scope>
    <source>
        <strain evidence="3">ATCC 8492 / DSM 6597 / CCUG 4942 / CIP 103695 / JCM 5828 / KCTC 5204 / NCTC 13054 / VPI 0061</strain>
    </source>
</reference>
<evidence type="ECO:0000313" key="3">
    <source>
        <dbReference type="Proteomes" id="UP000004110"/>
    </source>
</evidence>
<gene>
    <name evidence="2" type="ORF">BACUNI_00548</name>
    <name evidence="1" type="ORF">BACUNI_02990</name>
</gene>
<protein>
    <submittedName>
        <fullName evidence="2">Uncharacterized protein</fullName>
    </submittedName>
</protein>
<dbReference type="EMBL" id="AAYH02000035">
    <property type="protein sequence ID" value="EDO55706.1"/>
    <property type="molecule type" value="Genomic_DNA"/>
</dbReference>
<comment type="caution">
    <text evidence="2">The sequence shown here is derived from an EMBL/GenBank/DDBJ whole genome shotgun (WGS) entry which is preliminary data.</text>
</comment>
<organism evidence="2 3">
    <name type="scientific">Bacteroides uniformis (strain ATCC 8492 / DSM 6597 / CCUG 4942 / CIP 103695 / JCM 5828 / KCTC 5204 / NCTC 13054 / VPI 0061)</name>
    <dbReference type="NCBI Taxonomy" id="411479"/>
    <lineage>
        <taxon>Bacteria</taxon>
        <taxon>Pseudomonadati</taxon>
        <taxon>Bacteroidota</taxon>
        <taxon>Bacteroidia</taxon>
        <taxon>Bacteroidales</taxon>
        <taxon>Bacteroidaceae</taxon>
        <taxon>Bacteroides</taxon>
    </lineage>
</organism>
<reference evidence="2 3" key="1">
    <citation type="submission" date="2007-06" db="EMBL/GenBank/DDBJ databases">
        <authorList>
            <person name="Fulton L."/>
            <person name="Clifton S."/>
            <person name="Fulton B."/>
            <person name="Xu J."/>
            <person name="Minx P."/>
            <person name="Pepin K.H."/>
            <person name="Johnson M."/>
            <person name="Thiruvilangam P."/>
            <person name="Bhonagiri V."/>
            <person name="Nash W.E."/>
            <person name="Mardis E.R."/>
            <person name="Wilson R.K."/>
        </authorList>
    </citation>
    <scope>NUCLEOTIDE SEQUENCE [LARGE SCALE GENOMIC DNA]</scope>
    <source>
        <strain evidence="2">ATCC 8492</strain>
        <strain evidence="3">ATCC 8492 / DSM 6597 / CCUG 4942 / CIP 103695 / JCM 5828 / KCTC 5204 / NCTC 13054 / VPI 0061</strain>
    </source>
</reference>
<dbReference type="Proteomes" id="UP000004110">
    <property type="component" value="Unassembled WGS sequence"/>
</dbReference>
<evidence type="ECO:0000313" key="2">
    <source>
        <dbReference type="EMBL" id="EDO55706.1"/>
    </source>
</evidence>
<dbReference type="AlphaFoldDB" id="A0ABC9NGC0"/>
<sequence>MKFNYLRTLYVEYDKLYALLVNRFFAVIHYLSGKML</sequence>
<reference evidence="2" key="3">
    <citation type="submission" date="2013-11" db="EMBL/GenBank/DDBJ databases">
        <title>Draft genome sequence of Bacteroides uniformis (ATCC 8492).</title>
        <authorList>
            <person name="Sudarsanam P."/>
            <person name="Ley R."/>
            <person name="Guruge J."/>
            <person name="Turnbaugh P.J."/>
            <person name="Mahowald M."/>
            <person name="Liep D."/>
            <person name="Gordon J."/>
        </authorList>
    </citation>
    <scope>NUCLEOTIDE SEQUENCE</scope>
    <source>
        <strain evidence="2">ATCC 8492</strain>
        <strain evidence="3">ATCC 8492 / DSM 6597 / CCUG 4942 / CIP 103695 / JCM 5828 / KCTC 5204 / NCTC 13054 / VPI 0061</strain>
    </source>
</reference>